<dbReference type="AlphaFoldDB" id="K1JHE3"/>
<dbReference type="PATRIC" id="fig|742823.3.peg.1163"/>
<evidence type="ECO:0000256" key="1">
    <source>
        <dbReference type="SAM" id="MobiDB-lite"/>
    </source>
</evidence>
<reference evidence="2 3" key="1">
    <citation type="submission" date="2012-05" db="EMBL/GenBank/DDBJ databases">
        <title>The Genome Sequence of Sutterella wadsworthensis 2_1_59BFAA.</title>
        <authorList>
            <consortium name="The Broad Institute Genome Sequencing Platform"/>
            <person name="Earl A."/>
            <person name="Ward D."/>
            <person name="Feldgarden M."/>
            <person name="Gevers D."/>
            <person name="Daigneault M."/>
            <person name="Strauss J."/>
            <person name="Allen-Vercoe E."/>
            <person name="Walker B."/>
            <person name="Young S.K."/>
            <person name="Zeng Q."/>
            <person name="Gargeya S."/>
            <person name="Fitzgerald M."/>
            <person name="Haas B."/>
            <person name="Abouelleil A."/>
            <person name="Alvarado L."/>
            <person name="Arachchi H.M."/>
            <person name="Berlin A.M."/>
            <person name="Chapman S.B."/>
            <person name="Goldberg J."/>
            <person name="Griggs A."/>
            <person name="Gujja S."/>
            <person name="Hansen M."/>
            <person name="Howarth C."/>
            <person name="Imamovic A."/>
            <person name="Larimer J."/>
            <person name="McCowen C."/>
            <person name="Montmayeur A."/>
            <person name="Murphy C."/>
            <person name="Neiman D."/>
            <person name="Pearson M."/>
            <person name="Priest M."/>
            <person name="Roberts A."/>
            <person name="Saif S."/>
            <person name="Shea T."/>
            <person name="Sisk P."/>
            <person name="Sykes S."/>
            <person name="Wortman J."/>
            <person name="Nusbaum C."/>
            <person name="Birren B."/>
        </authorList>
    </citation>
    <scope>NUCLEOTIDE SEQUENCE [LARGE SCALE GENOMIC DNA]</scope>
    <source>
        <strain evidence="2 3">2_1_59BFAA</strain>
    </source>
</reference>
<proteinExistence type="predicted"/>
<feature type="compositionally biased region" description="Basic and acidic residues" evidence="1">
    <location>
        <begin position="359"/>
        <end position="368"/>
    </location>
</feature>
<dbReference type="Pfam" id="PF08902">
    <property type="entry name" value="DUF1848"/>
    <property type="match status" value="1"/>
</dbReference>
<dbReference type="HOGENOM" id="CLU_069130_0_0_4"/>
<evidence type="ECO:0000313" key="3">
    <source>
        <dbReference type="Proteomes" id="UP000005835"/>
    </source>
</evidence>
<dbReference type="STRING" id="742823.HMPREF9465_01170"/>
<dbReference type="eggNOG" id="COG1533">
    <property type="taxonomic scope" value="Bacteria"/>
</dbReference>
<keyword evidence="3" id="KW-1185">Reference proteome</keyword>
<accession>K1JHE3</accession>
<protein>
    <recommendedName>
        <fullName evidence="4">DUF1848 domain-containing protein</fullName>
    </recommendedName>
</protein>
<evidence type="ECO:0008006" key="4">
    <source>
        <dbReference type="Google" id="ProtNLM"/>
    </source>
</evidence>
<feature type="region of interest" description="Disordered" evidence="1">
    <location>
        <begin position="344"/>
        <end position="375"/>
    </location>
</feature>
<dbReference type="Proteomes" id="UP000005835">
    <property type="component" value="Unassembled WGS sequence"/>
</dbReference>
<sequence length="375" mass="42625">MPMEIQTPEGRVKAMTPVILSASRSTDIPAYYGQWFMNRLRAGWCAWVNPFNRRPSYVSFRDVKAVVFWTKNPAPFLQHLDELDARGLHYYFQYTLNDYEREGFEPNVPALEKRIETFRRLSERIGPDRVVWRFDPIILSPGTGPRDILMRIWTVGKALRGLTKKLVVSFVDVGAYRKVQANLVRDTGLYTRETVLSAEPDEAQRREICEGLAKIRERWHSEGWDIEISSCAEEADLAAWGITYNRCIDGELMERVFGEDKALVHFLHSGKLPEAPAAGADSLFGDPVIPVVPVSKRRNLKDKGQREACGCIVSKDIGMYDTCMHFCAYCYANASRKTVLENRRRHDPESPFLAGEPGKTNEDAKAENTENGGGR</sequence>
<dbReference type="OrthoDB" id="9771212at2"/>
<dbReference type="EMBL" id="ADMG01000031">
    <property type="protein sequence ID" value="EKB31065.1"/>
    <property type="molecule type" value="Genomic_DNA"/>
</dbReference>
<name>K1JHE3_9BURK</name>
<comment type="caution">
    <text evidence="2">The sequence shown here is derived from an EMBL/GenBank/DDBJ whole genome shotgun (WGS) entry which is preliminary data.</text>
</comment>
<organism evidence="2 3">
    <name type="scientific">Sutterella wadsworthensis 2_1_59BFAA</name>
    <dbReference type="NCBI Taxonomy" id="742823"/>
    <lineage>
        <taxon>Bacteria</taxon>
        <taxon>Pseudomonadati</taxon>
        <taxon>Pseudomonadota</taxon>
        <taxon>Betaproteobacteria</taxon>
        <taxon>Burkholderiales</taxon>
        <taxon>Sutterellaceae</taxon>
        <taxon>Sutterella</taxon>
    </lineage>
</organism>
<evidence type="ECO:0000313" key="2">
    <source>
        <dbReference type="EMBL" id="EKB31065.1"/>
    </source>
</evidence>
<dbReference type="RefSeq" id="WP_005435055.1">
    <property type="nucleotide sequence ID" value="NZ_JH815516.1"/>
</dbReference>
<gene>
    <name evidence="2" type="ORF">HMPREF9465_01170</name>
</gene>
<dbReference type="InterPro" id="IPR014998">
    <property type="entry name" value="DUF1848"/>
</dbReference>